<protein>
    <submittedName>
        <fullName evidence="1">Uncharacterized protein</fullName>
    </submittedName>
</protein>
<dbReference type="EMBL" id="GGEC01042139">
    <property type="protein sequence ID" value="MBX22623.1"/>
    <property type="molecule type" value="Transcribed_RNA"/>
</dbReference>
<evidence type="ECO:0000313" key="1">
    <source>
        <dbReference type="EMBL" id="MBX22623.1"/>
    </source>
</evidence>
<dbReference type="AlphaFoldDB" id="A0A2P2LXC1"/>
<organism evidence="1">
    <name type="scientific">Rhizophora mucronata</name>
    <name type="common">Asiatic mangrove</name>
    <dbReference type="NCBI Taxonomy" id="61149"/>
    <lineage>
        <taxon>Eukaryota</taxon>
        <taxon>Viridiplantae</taxon>
        <taxon>Streptophyta</taxon>
        <taxon>Embryophyta</taxon>
        <taxon>Tracheophyta</taxon>
        <taxon>Spermatophyta</taxon>
        <taxon>Magnoliopsida</taxon>
        <taxon>eudicotyledons</taxon>
        <taxon>Gunneridae</taxon>
        <taxon>Pentapetalae</taxon>
        <taxon>rosids</taxon>
        <taxon>fabids</taxon>
        <taxon>Malpighiales</taxon>
        <taxon>Rhizophoraceae</taxon>
        <taxon>Rhizophora</taxon>
    </lineage>
</organism>
<proteinExistence type="predicted"/>
<sequence>MSTCQFNKDFNCQIKRRWNLQGVEYKIKKRVCRQ</sequence>
<reference evidence="1" key="1">
    <citation type="submission" date="2018-02" db="EMBL/GenBank/DDBJ databases">
        <title>Rhizophora mucronata_Transcriptome.</title>
        <authorList>
            <person name="Meera S.P."/>
            <person name="Sreeshan A."/>
            <person name="Augustine A."/>
        </authorList>
    </citation>
    <scope>NUCLEOTIDE SEQUENCE</scope>
    <source>
        <tissue evidence="1">Leaf</tissue>
    </source>
</reference>
<name>A0A2P2LXC1_RHIMU</name>
<accession>A0A2P2LXC1</accession>